<keyword evidence="8" id="KW-0961">Cell wall biogenesis/degradation</keyword>
<feature type="region of interest" description="Disordered" evidence="11">
    <location>
        <begin position="1"/>
        <end position="32"/>
    </location>
</feature>
<sequence length="278" mass="30423">MESGKEGAASAATSPESRRTRSNGKGKAIAEAAPPSATATVVSTKATPLPRGGWKKGVAILDFILRLGAIGSALGAAAIMGNNEQILPFFTQFFQFHAQWDDFPMFQFFVFANGAAGVFLILSLPFSIVCIVRPFSVRPRLLLVIIDIFMMALVMAAASSAASVVYLAHNGSQDANWIAICQQFTDFCQVTSEAVVVSFVAAVFLICLIVVSSVALKRVQGLWFQKFYIANMSPRLKALLLLKQGFLWEEAESDRLNLNVLLLCCPLPLLWLWLWLWL</sequence>
<evidence type="ECO:0000259" key="12">
    <source>
        <dbReference type="Pfam" id="PF04535"/>
    </source>
</evidence>
<evidence type="ECO:0000313" key="14">
    <source>
        <dbReference type="Proteomes" id="UP001386955"/>
    </source>
</evidence>
<evidence type="ECO:0000256" key="7">
    <source>
        <dbReference type="ARBA" id="ARBA00023136"/>
    </source>
</evidence>
<dbReference type="InterPro" id="IPR006459">
    <property type="entry name" value="CASP/CASPL"/>
</dbReference>
<evidence type="ECO:0000256" key="6">
    <source>
        <dbReference type="ARBA" id="ARBA00022989"/>
    </source>
</evidence>
<evidence type="ECO:0000256" key="10">
    <source>
        <dbReference type="RuleBase" id="RU361233"/>
    </source>
</evidence>
<dbReference type="GO" id="GO:0005886">
    <property type="term" value="C:plasma membrane"/>
    <property type="evidence" value="ECO:0007669"/>
    <property type="project" value="UniProtKB-SubCell"/>
</dbReference>
<evidence type="ECO:0000256" key="3">
    <source>
        <dbReference type="ARBA" id="ARBA00011489"/>
    </source>
</evidence>
<organism evidence="13 14">
    <name type="scientific">Psophocarpus tetragonolobus</name>
    <name type="common">Winged bean</name>
    <name type="synonym">Dolichos tetragonolobus</name>
    <dbReference type="NCBI Taxonomy" id="3891"/>
    <lineage>
        <taxon>Eukaryota</taxon>
        <taxon>Viridiplantae</taxon>
        <taxon>Streptophyta</taxon>
        <taxon>Embryophyta</taxon>
        <taxon>Tracheophyta</taxon>
        <taxon>Spermatophyta</taxon>
        <taxon>Magnoliopsida</taxon>
        <taxon>eudicotyledons</taxon>
        <taxon>Gunneridae</taxon>
        <taxon>Pentapetalae</taxon>
        <taxon>rosids</taxon>
        <taxon>fabids</taxon>
        <taxon>Fabales</taxon>
        <taxon>Fabaceae</taxon>
        <taxon>Papilionoideae</taxon>
        <taxon>50 kb inversion clade</taxon>
        <taxon>NPAAA clade</taxon>
        <taxon>indigoferoid/millettioid clade</taxon>
        <taxon>Phaseoleae</taxon>
        <taxon>Psophocarpus</taxon>
    </lineage>
</organism>
<dbReference type="EMBL" id="JAYMYS010000003">
    <property type="protein sequence ID" value="KAK7402053.1"/>
    <property type="molecule type" value="Genomic_DNA"/>
</dbReference>
<accession>A0AAN9XPV2</accession>
<name>A0AAN9XPV2_PSOTE</name>
<keyword evidence="4 10" id="KW-1003">Cell membrane</keyword>
<dbReference type="PANTHER" id="PTHR36488:SF11">
    <property type="entry name" value="CASP-LIKE PROTEIN"/>
    <property type="match status" value="1"/>
</dbReference>
<comment type="caution">
    <text evidence="13">The sequence shown here is derived from an EMBL/GenBank/DDBJ whole genome shotgun (WGS) entry which is preliminary data.</text>
</comment>
<reference evidence="13 14" key="1">
    <citation type="submission" date="2024-01" db="EMBL/GenBank/DDBJ databases">
        <title>The genomes of 5 underutilized Papilionoideae crops provide insights into root nodulation and disease resistanc.</title>
        <authorList>
            <person name="Jiang F."/>
        </authorList>
    </citation>
    <scope>NUCLEOTIDE SEQUENCE [LARGE SCALE GENOMIC DNA]</scope>
    <source>
        <strain evidence="13">DUOXIRENSHENG_FW03</strain>
        <tissue evidence="13">Leaves</tissue>
    </source>
</reference>
<dbReference type="Proteomes" id="UP001386955">
    <property type="component" value="Unassembled WGS sequence"/>
</dbReference>
<comment type="subunit">
    <text evidence="3 10">Homodimer and heterodimers.</text>
</comment>
<feature type="transmembrane region" description="Helical" evidence="10">
    <location>
        <begin position="256"/>
        <end position="276"/>
    </location>
</feature>
<dbReference type="GO" id="GO:0071555">
    <property type="term" value="P:cell wall organization"/>
    <property type="evidence" value="ECO:0007669"/>
    <property type="project" value="UniProtKB-KW"/>
</dbReference>
<keyword evidence="6 10" id="KW-1133">Transmembrane helix</keyword>
<keyword evidence="5 10" id="KW-0812">Transmembrane</keyword>
<comment type="caution">
    <text evidence="10">Lacks conserved residue(s) required for the propagation of feature annotation.</text>
</comment>
<dbReference type="InterPro" id="IPR006702">
    <property type="entry name" value="CASP_dom"/>
</dbReference>
<evidence type="ECO:0000256" key="5">
    <source>
        <dbReference type="ARBA" id="ARBA00022692"/>
    </source>
</evidence>
<feature type="transmembrane region" description="Helical" evidence="10">
    <location>
        <begin position="106"/>
        <end position="129"/>
    </location>
</feature>
<feature type="transmembrane region" description="Helical" evidence="10">
    <location>
        <begin position="58"/>
        <end position="80"/>
    </location>
</feature>
<dbReference type="PANTHER" id="PTHR36488">
    <property type="entry name" value="CASP-LIKE PROTEIN 1U1"/>
    <property type="match status" value="1"/>
</dbReference>
<protein>
    <recommendedName>
        <fullName evidence="10">CASP-like protein</fullName>
    </recommendedName>
</protein>
<gene>
    <name evidence="13" type="ORF">VNO78_14012</name>
</gene>
<dbReference type="InterPro" id="IPR044173">
    <property type="entry name" value="CASPL"/>
</dbReference>
<keyword evidence="14" id="KW-1185">Reference proteome</keyword>
<keyword evidence="7 10" id="KW-0472">Membrane</keyword>
<feature type="transmembrane region" description="Helical" evidence="10">
    <location>
        <begin position="141"/>
        <end position="168"/>
    </location>
</feature>
<evidence type="ECO:0000256" key="9">
    <source>
        <dbReference type="ARBA" id="ARBA00025302"/>
    </source>
</evidence>
<dbReference type="AlphaFoldDB" id="A0AAN9XPV2"/>
<comment type="subcellular location">
    <subcellularLocation>
        <location evidence="1 10">Cell membrane</location>
        <topology evidence="1 10">Multi-pass membrane protein</topology>
    </subcellularLocation>
</comment>
<comment type="function">
    <text evidence="9">Regulates membrane-cell wall junctions and localized cell wall deposition. Required for establishment of the Casparian strip membrane domain (CSD) and the subsequent formation of Casparian strips, a cell wall modification of the root endodermis that determines an apoplastic barrier between the intraorganismal apoplasm and the extraorganismal apoplasm and prevents lateral diffusion.</text>
</comment>
<evidence type="ECO:0000256" key="11">
    <source>
        <dbReference type="SAM" id="MobiDB-lite"/>
    </source>
</evidence>
<evidence type="ECO:0000256" key="8">
    <source>
        <dbReference type="ARBA" id="ARBA00023316"/>
    </source>
</evidence>
<feature type="transmembrane region" description="Helical" evidence="10">
    <location>
        <begin position="194"/>
        <end position="216"/>
    </location>
</feature>
<dbReference type="NCBIfam" id="TIGR01569">
    <property type="entry name" value="A_tha_TIGR01569"/>
    <property type="match status" value="1"/>
</dbReference>
<evidence type="ECO:0000256" key="1">
    <source>
        <dbReference type="ARBA" id="ARBA00004651"/>
    </source>
</evidence>
<evidence type="ECO:0000256" key="4">
    <source>
        <dbReference type="ARBA" id="ARBA00022475"/>
    </source>
</evidence>
<dbReference type="Pfam" id="PF04535">
    <property type="entry name" value="CASP_dom"/>
    <property type="match status" value="1"/>
</dbReference>
<feature type="domain" description="Casparian strip membrane protein" evidence="12">
    <location>
        <begin position="56"/>
        <end position="204"/>
    </location>
</feature>
<comment type="similarity">
    <text evidence="2 10">Belongs to the Casparian strip membrane proteins (CASP) family.</text>
</comment>
<evidence type="ECO:0000256" key="2">
    <source>
        <dbReference type="ARBA" id="ARBA00007651"/>
    </source>
</evidence>
<evidence type="ECO:0000313" key="13">
    <source>
        <dbReference type="EMBL" id="KAK7402053.1"/>
    </source>
</evidence>
<proteinExistence type="inferred from homology"/>